<protein>
    <submittedName>
        <fullName evidence="1">Uncharacterized protein</fullName>
    </submittedName>
</protein>
<keyword evidence="2" id="KW-1185">Reference proteome</keyword>
<dbReference type="EMBL" id="KZ819750">
    <property type="protein sequence ID" value="PWN52924.1"/>
    <property type="molecule type" value="Genomic_DNA"/>
</dbReference>
<proteinExistence type="predicted"/>
<organism evidence="1 2">
    <name type="scientific">Violaceomyces palustris</name>
    <dbReference type="NCBI Taxonomy" id="1673888"/>
    <lineage>
        <taxon>Eukaryota</taxon>
        <taxon>Fungi</taxon>
        <taxon>Dikarya</taxon>
        <taxon>Basidiomycota</taxon>
        <taxon>Ustilaginomycotina</taxon>
        <taxon>Ustilaginomycetes</taxon>
        <taxon>Violaceomycetales</taxon>
        <taxon>Violaceomycetaceae</taxon>
        <taxon>Violaceomyces</taxon>
    </lineage>
</organism>
<sequence>MSASSPLFQDWQAGQQAFPSSTSQGSVNSTDNATQRGDPKMPLPRPPQPQRTSSALSSRTSTSAASEGNYSFSFDQQSSSSNNNTPNKPSVGTIGGHRLSSRGPSPGLSESASSLARVNSLAASVNTFRSANSSSPSFIGSHDGPGLERRGSNRNLFQRQASNHSIHGALGSSGLAGFGNVGSPQIHTSHPSRDGSGETEYGTPKLFLDNQPTFAPGPILSRSASISSASRFPTRTSDAANAQGTAGVPSLYPLNTNVSGNELGPGPGRGLGGFSPRSVNDGFSAVSADASTNSQQAGSYPFPATSEALANEKQQQNGAESLPSGPSGIPLPQNPNPYQHSLHKGSAPGRSSPALPAQLAQNSGRGTPTLNLPAPVNANSLIGGLLSPAAATFGSVGASPMLSPLGSPSTSFGFGAQGFGSQGNRAVQTTTQTAAPTAAGPADSFDEQLRASPFVNDLLDRLIKVELGLKDFSRHVAGISRNITLLLERTKGMPPISLGGGQGQGSQQQAASHPAAPSQDEIRALNAQVAALSTSVSQLLTLQGAGGGGSLNGAKGSGFHVSAGPQPPQQPVSGLGLGTPQIGGTPQLGGIERASSPRVGLGLNQGGFAQQHGNGLAPGQGHQQSAQHIIGNTDGGNRMSPRPGGGSGQGGRGWGTAGGVTAGINVKEERRWSSANANLIRRDSQGTPNLGLGLGPGTPILEEYGRPGIDGLAPQATVGSSAIVTKWEHLNLSPELLRSILKYGLGPPNKIQQRALPFLLRGSDIIAQAPPTQERIASYVIPALQLVLNVARETVTGSNVGRGFGLGLGSSFPPANRGPIALIISTTVDQATQAQRMALGLGSSLGIRVHLAAAGSVDIQQEAQSLVQAWPHIVVGTPQKMSELFTYLTNNAAALGPAKGHQGGQTLPISTAEVYLVVLDEVDQMIARNLADHVSSLLRVLPPPTKLSGTAPLSPALSPGLPPTSGGVFSPFEPQIPAQNAPAKSEGGSLSASGNSNATDRQIALFSNTVPQDVLNFAQSIHLRESVRVLVRREGGGGGPGAVPTGLGGPSQGLGNSVNAIGGPGGTGLGLSGGGQAGQYGQVQPSNALGAHPVNSSINALNDPTIAALKGLRQYYLYVAVSSGGGLPSPNPGVSNHASEMKLDLITDLLEDIEFNQTVIYCSSNQTLEAIIYKLASKGVEAMGLSRDMNSFTRQQTLSRFRSPNSSFMNGTPHLGGAASGGRPRKALVVSDVAVNPKDVHQVPLIVFYDMPRSVEEYKEKIACAASGGIARPSVCVNVVTASGGPRGDIEMLRTLECHLGCKMAELPMDSKQLLNF</sequence>
<evidence type="ECO:0000313" key="2">
    <source>
        <dbReference type="Proteomes" id="UP000245626"/>
    </source>
</evidence>
<gene>
    <name evidence="1" type="ORF">IE53DRAFT_234701</name>
</gene>
<evidence type="ECO:0000313" key="1">
    <source>
        <dbReference type="EMBL" id="PWN52924.1"/>
    </source>
</evidence>
<name>A0ACD0P4H5_9BASI</name>
<accession>A0ACD0P4H5</accession>
<reference evidence="1 2" key="1">
    <citation type="journal article" date="2018" name="Mol. Biol. Evol.">
        <title>Broad Genomic Sampling Reveals a Smut Pathogenic Ancestry of the Fungal Clade Ustilaginomycotina.</title>
        <authorList>
            <person name="Kijpornyongpan T."/>
            <person name="Mondo S.J."/>
            <person name="Barry K."/>
            <person name="Sandor L."/>
            <person name="Lee J."/>
            <person name="Lipzen A."/>
            <person name="Pangilinan J."/>
            <person name="LaButti K."/>
            <person name="Hainaut M."/>
            <person name="Henrissat B."/>
            <person name="Grigoriev I.V."/>
            <person name="Spatafora J.W."/>
            <person name="Aime M.C."/>
        </authorList>
    </citation>
    <scope>NUCLEOTIDE SEQUENCE [LARGE SCALE GENOMIC DNA]</scope>
    <source>
        <strain evidence="1 2">SA 807</strain>
    </source>
</reference>
<dbReference type="Proteomes" id="UP000245626">
    <property type="component" value="Unassembled WGS sequence"/>
</dbReference>